<dbReference type="InterPro" id="IPR001613">
    <property type="entry name" value="Flavin_amine_oxidase"/>
</dbReference>
<feature type="domain" description="Amine oxidase" evidence="4">
    <location>
        <begin position="14"/>
        <end position="452"/>
    </location>
</feature>
<evidence type="ECO:0000256" key="1">
    <source>
        <dbReference type="ARBA" id="ARBA00001974"/>
    </source>
</evidence>
<dbReference type="Gene3D" id="3.50.50.60">
    <property type="entry name" value="FAD/NAD(P)-binding domain"/>
    <property type="match status" value="1"/>
</dbReference>
<dbReference type="PRINTS" id="PR00757">
    <property type="entry name" value="AMINEOXDASEF"/>
</dbReference>
<dbReference type="InterPro" id="IPR050464">
    <property type="entry name" value="Zeta_carotene_desat/Oxidored"/>
</dbReference>
<dbReference type="AlphaFoldDB" id="A0A5C5XMQ5"/>
<dbReference type="Proteomes" id="UP000316095">
    <property type="component" value="Unassembled WGS sequence"/>
</dbReference>
<dbReference type="PANTHER" id="PTHR42923">
    <property type="entry name" value="PROTOPORPHYRINOGEN OXIDASE"/>
    <property type="match status" value="1"/>
</dbReference>
<evidence type="ECO:0000313" key="6">
    <source>
        <dbReference type="Proteomes" id="UP000316095"/>
    </source>
</evidence>
<sequence length="485" mass="54349">MNSQPHVVIVGGGLAGLSAAVALTKQNFRITLLESRPRLGGRATSIIDQTTGELIDNCQHVNMGCCVNFQHLCELTGSRQHLITEHQLQFLGRDGVVNRLRNGWLPAPAHLAAAFACFSYLSLRDKIDLARGMWSLMRNPTWPGDSLIDFLNQSRQTSQAINRFWNLVLVSALSEDLSRISYHYARQVFVDGFLSHREGWKVQLLNIPLGHFYDGVIKSWLESQGVKLRLQAGVKQLELNGEVDSQITGVTLTNGETVSADHVILAVSFDRVMSLLPDQLANTEPYQSISQIESAPISSLHFWFDRPITALRHAVLIDRTSQWMFNRTAILNSEQKYGKPEKYAYQIVISNSRSTRQQSGVSQRTQQELVNEVHQELKEIWPETRTAQLLHARAITEHRAVFSVLPEIDKLRPLQQTEISNLQIAGDWTSTGWPATMEGAVRSGFLAAENVIPIGDLHAKSHVGATELLPSVFARVFMKNSNLKY</sequence>
<dbReference type="InterPro" id="IPR002937">
    <property type="entry name" value="Amino_oxidase"/>
</dbReference>
<keyword evidence="6" id="KW-1185">Reference proteome</keyword>
<feature type="binding site" evidence="3">
    <location>
        <position position="234"/>
    </location>
    <ligand>
        <name>FAD</name>
        <dbReference type="ChEBI" id="CHEBI:57692"/>
    </ligand>
</feature>
<dbReference type="GO" id="GO:0016491">
    <property type="term" value="F:oxidoreductase activity"/>
    <property type="evidence" value="ECO:0007669"/>
    <property type="project" value="UniProtKB-KW"/>
</dbReference>
<evidence type="ECO:0000259" key="4">
    <source>
        <dbReference type="Pfam" id="PF01593"/>
    </source>
</evidence>
<protein>
    <submittedName>
        <fullName evidence="5">15-cis-phytoene desaturase</fullName>
        <ecNumber evidence="5">1.3.5.5</ecNumber>
    </submittedName>
</protein>
<dbReference type="EC" id="1.3.5.5" evidence="5"/>
<gene>
    <name evidence="5" type="primary">pds</name>
    <name evidence="5" type="ORF">Pan54_47480</name>
</gene>
<evidence type="ECO:0000256" key="3">
    <source>
        <dbReference type="PIRSR" id="PIRSR601613-1"/>
    </source>
</evidence>
<reference evidence="5 6" key="1">
    <citation type="submission" date="2019-02" db="EMBL/GenBank/DDBJ databases">
        <title>Deep-cultivation of Planctomycetes and their phenomic and genomic characterization uncovers novel biology.</title>
        <authorList>
            <person name="Wiegand S."/>
            <person name="Jogler M."/>
            <person name="Boedeker C."/>
            <person name="Pinto D."/>
            <person name="Vollmers J."/>
            <person name="Rivas-Marin E."/>
            <person name="Kohn T."/>
            <person name="Peeters S.H."/>
            <person name="Heuer A."/>
            <person name="Rast P."/>
            <person name="Oberbeckmann S."/>
            <person name="Bunk B."/>
            <person name="Jeske O."/>
            <person name="Meyerdierks A."/>
            <person name="Storesund J.E."/>
            <person name="Kallscheuer N."/>
            <person name="Luecker S."/>
            <person name="Lage O.M."/>
            <person name="Pohl T."/>
            <person name="Merkel B.J."/>
            <person name="Hornburger P."/>
            <person name="Mueller R.-W."/>
            <person name="Bruemmer F."/>
            <person name="Labrenz M."/>
            <person name="Spormann A.M."/>
            <person name="Op Den Camp H."/>
            <person name="Overmann J."/>
            <person name="Amann R."/>
            <person name="Jetten M.S.M."/>
            <person name="Mascher T."/>
            <person name="Medema M.H."/>
            <person name="Devos D.P."/>
            <person name="Kaster A.-K."/>
            <person name="Ovreas L."/>
            <person name="Rohde M."/>
            <person name="Galperin M.Y."/>
            <person name="Jogler C."/>
        </authorList>
    </citation>
    <scope>NUCLEOTIDE SEQUENCE [LARGE SCALE GENOMIC DNA]</scope>
    <source>
        <strain evidence="5 6">Pan54</strain>
    </source>
</reference>
<accession>A0A5C5XMQ5</accession>
<comment type="caution">
    <text evidence="5">The sequence shown here is derived from an EMBL/GenBank/DDBJ whole genome shotgun (WGS) entry which is preliminary data.</text>
</comment>
<comment type="cofactor">
    <cofactor evidence="1">
        <name>FAD</name>
        <dbReference type="ChEBI" id="CHEBI:57692"/>
    </cofactor>
</comment>
<proteinExistence type="predicted"/>
<dbReference type="InterPro" id="IPR036188">
    <property type="entry name" value="FAD/NAD-bd_sf"/>
</dbReference>
<dbReference type="InterPro" id="IPR017830">
    <property type="entry name" value="SQase_HpnE"/>
</dbReference>
<dbReference type="PANTHER" id="PTHR42923:SF47">
    <property type="entry name" value="BLR3003 PROTEIN"/>
    <property type="match status" value="1"/>
</dbReference>
<keyword evidence="2 5" id="KW-0560">Oxidoreductase</keyword>
<evidence type="ECO:0000256" key="2">
    <source>
        <dbReference type="ARBA" id="ARBA00023002"/>
    </source>
</evidence>
<name>A0A5C5XMQ5_9PLAN</name>
<dbReference type="SUPFAM" id="SSF51905">
    <property type="entry name" value="FAD/NAD(P)-binding domain"/>
    <property type="match status" value="1"/>
</dbReference>
<dbReference type="OrthoDB" id="9814556at2"/>
<organism evidence="5 6">
    <name type="scientific">Rubinisphaera italica</name>
    <dbReference type="NCBI Taxonomy" id="2527969"/>
    <lineage>
        <taxon>Bacteria</taxon>
        <taxon>Pseudomonadati</taxon>
        <taxon>Planctomycetota</taxon>
        <taxon>Planctomycetia</taxon>
        <taxon>Planctomycetales</taxon>
        <taxon>Planctomycetaceae</taxon>
        <taxon>Rubinisphaera</taxon>
    </lineage>
</organism>
<dbReference type="Pfam" id="PF01593">
    <property type="entry name" value="Amino_oxidase"/>
    <property type="match status" value="1"/>
</dbReference>
<dbReference type="RefSeq" id="WP_146505747.1">
    <property type="nucleotide sequence ID" value="NZ_SJPG01000001.1"/>
</dbReference>
<dbReference type="NCBIfam" id="TIGR03467">
    <property type="entry name" value="HpnE"/>
    <property type="match status" value="1"/>
</dbReference>
<dbReference type="EMBL" id="SJPG01000001">
    <property type="protein sequence ID" value="TWT63988.1"/>
    <property type="molecule type" value="Genomic_DNA"/>
</dbReference>
<evidence type="ECO:0000313" key="5">
    <source>
        <dbReference type="EMBL" id="TWT63988.1"/>
    </source>
</evidence>